<evidence type="ECO:0000313" key="3">
    <source>
        <dbReference type="Proteomes" id="UP000677054"/>
    </source>
</evidence>
<keyword evidence="3" id="KW-1185">Reference proteome</keyword>
<dbReference type="EMBL" id="CAJPEV010002603">
    <property type="protein sequence ID" value="CAG0897451.1"/>
    <property type="molecule type" value="Genomic_DNA"/>
</dbReference>
<name>A0A7R9FP37_9CRUS</name>
<protein>
    <submittedName>
        <fullName evidence="2">Uncharacterized protein</fullName>
    </submittedName>
</protein>
<gene>
    <name evidence="2" type="ORF">DSTB1V02_LOCUS9782</name>
</gene>
<organism evidence="2">
    <name type="scientific">Darwinula stevensoni</name>
    <dbReference type="NCBI Taxonomy" id="69355"/>
    <lineage>
        <taxon>Eukaryota</taxon>
        <taxon>Metazoa</taxon>
        <taxon>Ecdysozoa</taxon>
        <taxon>Arthropoda</taxon>
        <taxon>Crustacea</taxon>
        <taxon>Oligostraca</taxon>
        <taxon>Ostracoda</taxon>
        <taxon>Podocopa</taxon>
        <taxon>Podocopida</taxon>
        <taxon>Darwinulocopina</taxon>
        <taxon>Darwinuloidea</taxon>
        <taxon>Darwinulidae</taxon>
        <taxon>Darwinula</taxon>
    </lineage>
</organism>
<evidence type="ECO:0000313" key="2">
    <source>
        <dbReference type="EMBL" id="CAD7249998.1"/>
    </source>
</evidence>
<evidence type="ECO:0000256" key="1">
    <source>
        <dbReference type="SAM" id="MobiDB-lite"/>
    </source>
</evidence>
<sequence length="124" mass="13460">MINFDHRPGLHITNHHAGASSGNAARESFGCSGQLQGRGPPLPHTPLSAFPIPDSTSHMNPRRGETRPVTAKGGRKEWKKLCPGLSLLHLETSKFESSVSLHQSLTPFRGIDLASYCHRGDGEK</sequence>
<dbReference type="Proteomes" id="UP000677054">
    <property type="component" value="Unassembled WGS sequence"/>
</dbReference>
<proteinExistence type="predicted"/>
<accession>A0A7R9FP37</accession>
<dbReference type="AlphaFoldDB" id="A0A7R9FP37"/>
<dbReference type="EMBL" id="LR902120">
    <property type="protein sequence ID" value="CAD7249998.1"/>
    <property type="molecule type" value="Genomic_DNA"/>
</dbReference>
<reference evidence="2" key="1">
    <citation type="submission" date="2020-11" db="EMBL/GenBank/DDBJ databases">
        <authorList>
            <person name="Tran Van P."/>
        </authorList>
    </citation>
    <scope>NUCLEOTIDE SEQUENCE</scope>
</reference>
<feature type="region of interest" description="Disordered" evidence="1">
    <location>
        <begin position="1"/>
        <end position="75"/>
    </location>
</feature>